<dbReference type="SUPFAM" id="SSF51735">
    <property type="entry name" value="NAD(P)-binding Rossmann-fold domains"/>
    <property type="match status" value="1"/>
</dbReference>
<dbReference type="Gene3D" id="3.40.50.720">
    <property type="entry name" value="NAD(P)-binding Rossmann-like Domain"/>
    <property type="match status" value="2"/>
</dbReference>
<keyword evidence="4" id="KW-1185">Reference proteome</keyword>
<feature type="domain" description="DUF1731" evidence="2">
    <location>
        <begin position="324"/>
        <end position="352"/>
    </location>
</feature>
<dbReference type="Pfam" id="PF01370">
    <property type="entry name" value="Epimerase"/>
    <property type="match status" value="1"/>
</dbReference>
<name>A0A152A394_TIELA</name>
<dbReference type="STRING" id="361077.A0A152A394"/>
<sequence length="352" mass="39358">MQTKQQIKKILIGGSSGFIGTALIRHLQEQGMYDIYQLVRRPVTGGYEIEWDPERSSIDTHAIETIQPEVIIHLGGENIMGFWTEQKKKKILDSRVKSTKLLSDTIATLKHKPQLFICASGCTYYGSDVYLPVDEYSPKGTGFFSNVVEKWEKACDTARYENNLPGSLVNSASHQDLHSSVDSNISISTGPMDQLNFSTDSLESSSNHLYNINNTNTNTNESSMTPSSKVRIVNLRIGLVFDRSGAFLSTVYYPFKFGLGGVMGSGNQWIPWISLRDTCRSIQYIIENDDLNGPVNITGPNPTTNSTFTRMMGYVLNRPTIFWVPEFLIKLVLGSEMAKETILSSQRVIPTK</sequence>
<comment type="caution">
    <text evidence="3">The sequence shown here is derived from an EMBL/GenBank/DDBJ whole genome shotgun (WGS) entry which is preliminary data.</text>
</comment>
<evidence type="ECO:0000259" key="1">
    <source>
        <dbReference type="Pfam" id="PF01370"/>
    </source>
</evidence>
<dbReference type="PANTHER" id="PTHR11092">
    <property type="entry name" value="SUGAR NUCLEOTIDE EPIMERASE RELATED"/>
    <property type="match status" value="1"/>
</dbReference>
<accession>A0A152A394</accession>
<evidence type="ECO:0000259" key="2">
    <source>
        <dbReference type="Pfam" id="PF08338"/>
    </source>
</evidence>
<dbReference type="InterPro" id="IPR001509">
    <property type="entry name" value="Epimerase_deHydtase"/>
</dbReference>
<dbReference type="EMBL" id="LODT01000013">
    <property type="protein sequence ID" value="KYR00696.1"/>
    <property type="molecule type" value="Genomic_DNA"/>
</dbReference>
<dbReference type="PANTHER" id="PTHR11092:SF0">
    <property type="entry name" value="EPIMERASE FAMILY PROTEIN SDR39U1"/>
    <property type="match status" value="1"/>
</dbReference>
<dbReference type="OrthoDB" id="276721at2759"/>
<protein>
    <submittedName>
        <fullName evidence="3">NAD-dependent epimerase/dehydratase family protein</fullName>
    </submittedName>
</protein>
<dbReference type="FunCoup" id="A0A152A394">
    <property type="interactions" value="12"/>
</dbReference>
<feature type="domain" description="NAD-dependent epimerase/dehydratase" evidence="1">
    <location>
        <begin position="10"/>
        <end position="137"/>
    </location>
</feature>
<organism evidence="3 4">
    <name type="scientific">Tieghemostelium lacteum</name>
    <name type="common">Slime mold</name>
    <name type="synonym">Dictyostelium lacteum</name>
    <dbReference type="NCBI Taxonomy" id="361077"/>
    <lineage>
        <taxon>Eukaryota</taxon>
        <taxon>Amoebozoa</taxon>
        <taxon>Evosea</taxon>
        <taxon>Eumycetozoa</taxon>
        <taxon>Dictyostelia</taxon>
        <taxon>Dictyosteliales</taxon>
        <taxon>Raperosteliaceae</taxon>
        <taxon>Tieghemostelium</taxon>
    </lineage>
</organism>
<dbReference type="AlphaFoldDB" id="A0A152A394"/>
<gene>
    <name evidence="3" type="ORF">DLAC_02735</name>
</gene>
<evidence type="ECO:0000313" key="4">
    <source>
        <dbReference type="Proteomes" id="UP000076078"/>
    </source>
</evidence>
<dbReference type="Pfam" id="PF08338">
    <property type="entry name" value="DUF1731"/>
    <property type="match status" value="1"/>
</dbReference>
<dbReference type="InParanoid" id="A0A152A394"/>
<evidence type="ECO:0000313" key="3">
    <source>
        <dbReference type="EMBL" id="KYR00696.1"/>
    </source>
</evidence>
<dbReference type="InterPro" id="IPR013549">
    <property type="entry name" value="DUF1731"/>
</dbReference>
<proteinExistence type="predicted"/>
<dbReference type="OMA" id="YLPWIHI"/>
<dbReference type="InterPro" id="IPR036291">
    <property type="entry name" value="NAD(P)-bd_dom_sf"/>
</dbReference>
<dbReference type="Proteomes" id="UP000076078">
    <property type="component" value="Unassembled WGS sequence"/>
</dbReference>
<reference evidence="3 4" key="1">
    <citation type="submission" date="2015-12" db="EMBL/GenBank/DDBJ databases">
        <title>Dictyostelia acquired genes for synthesis and detection of signals that induce cell-type specialization by lateral gene transfer from prokaryotes.</title>
        <authorList>
            <person name="Gloeckner G."/>
            <person name="Schaap P."/>
        </authorList>
    </citation>
    <scope>NUCLEOTIDE SEQUENCE [LARGE SCALE GENOMIC DNA]</scope>
    <source>
        <strain evidence="3 4">TK</strain>
    </source>
</reference>